<keyword evidence="3" id="KW-1185">Reference proteome</keyword>
<name>A0A2Z6LT14_TRISU</name>
<accession>A0A2Z6LT14</accession>
<dbReference type="Proteomes" id="UP000242715">
    <property type="component" value="Unassembled WGS sequence"/>
</dbReference>
<evidence type="ECO:0000313" key="2">
    <source>
        <dbReference type="EMBL" id="GAU22431.1"/>
    </source>
</evidence>
<organism evidence="2 3">
    <name type="scientific">Trifolium subterraneum</name>
    <name type="common">Subterranean clover</name>
    <dbReference type="NCBI Taxonomy" id="3900"/>
    <lineage>
        <taxon>Eukaryota</taxon>
        <taxon>Viridiplantae</taxon>
        <taxon>Streptophyta</taxon>
        <taxon>Embryophyta</taxon>
        <taxon>Tracheophyta</taxon>
        <taxon>Spermatophyta</taxon>
        <taxon>Magnoliopsida</taxon>
        <taxon>eudicotyledons</taxon>
        <taxon>Gunneridae</taxon>
        <taxon>Pentapetalae</taxon>
        <taxon>rosids</taxon>
        <taxon>fabids</taxon>
        <taxon>Fabales</taxon>
        <taxon>Fabaceae</taxon>
        <taxon>Papilionoideae</taxon>
        <taxon>50 kb inversion clade</taxon>
        <taxon>NPAAA clade</taxon>
        <taxon>Hologalegina</taxon>
        <taxon>IRL clade</taxon>
        <taxon>Trifolieae</taxon>
        <taxon>Trifolium</taxon>
    </lineage>
</organism>
<feature type="region of interest" description="Disordered" evidence="1">
    <location>
        <begin position="1"/>
        <end position="70"/>
    </location>
</feature>
<proteinExistence type="predicted"/>
<protein>
    <submittedName>
        <fullName evidence="2">Uncharacterized protein</fullName>
    </submittedName>
</protein>
<evidence type="ECO:0000256" key="1">
    <source>
        <dbReference type="SAM" id="MobiDB-lite"/>
    </source>
</evidence>
<dbReference type="OrthoDB" id="1449013at2759"/>
<evidence type="ECO:0000313" key="3">
    <source>
        <dbReference type="Proteomes" id="UP000242715"/>
    </source>
</evidence>
<dbReference type="AlphaFoldDB" id="A0A2Z6LT14"/>
<reference evidence="3" key="1">
    <citation type="journal article" date="2017" name="Front. Plant Sci.">
        <title>Climate Clever Clovers: New Paradigm to Reduce the Environmental Footprint of Ruminants by Breeding Low Methanogenic Forages Utilizing Haplotype Variation.</title>
        <authorList>
            <person name="Kaur P."/>
            <person name="Appels R."/>
            <person name="Bayer P.E."/>
            <person name="Keeble-Gagnere G."/>
            <person name="Wang J."/>
            <person name="Hirakawa H."/>
            <person name="Shirasawa K."/>
            <person name="Vercoe P."/>
            <person name="Stefanova K."/>
            <person name="Durmic Z."/>
            <person name="Nichols P."/>
            <person name="Revell C."/>
            <person name="Isobe S.N."/>
            <person name="Edwards D."/>
            <person name="Erskine W."/>
        </authorList>
    </citation>
    <scope>NUCLEOTIDE SEQUENCE [LARGE SCALE GENOMIC DNA]</scope>
    <source>
        <strain evidence="3">cv. Daliak</strain>
    </source>
</reference>
<sequence length="82" mass="8521">MEESGNGLSGNGKGDGNIWKDNQHWGTGWRNGGGVNGKNRGSAKVSGGGYLQPIPGSKKETGVLPIPGSEKEGDNKKILVLF</sequence>
<gene>
    <name evidence="2" type="ORF">TSUD_123180</name>
</gene>
<dbReference type="EMBL" id="DF973247">
    <property type="protein sequence ID" value="GAU22431.1"/>
    <property type="molecule type" value="Genomic_DNA"/>
</dbReference>